<reference evidence="7 8" key="1">
    <citation type="submission" date="2016-06" db="EMBL/GenBank/DDBJ databases">
        <authorList>
            <person name="Kjaerup R.B."/>
            <person name="Dalgaard T.S."/>
            <person name="Juul-Madsen H.R."/>
        </authorList>
    </citation>
    <scope>NUCLEOTIDE SEQUENCE [LARGE SCALE GENOMIC DNA]</scope>
    <source>
        <strain evidence="7 8">DSM 45248</strain>
    </source>
</reference>
<evidence type="ECO:0000259" key="5">
    <source>
        <dbReference type="PROSITE" id="PS50531"/>
    </source>
</evidence>
<sequence>MIALEDWAEIRRLHRAEGVPIKEIARRLGLARNTVRSALRAEAPPSRERGPRGSLVDEVEPQIRALLAEFPRMPATVIAERIGWTKSLTILKDRVRELRPLFVPPDPTDRVEYDPGEVAQCDLWFPPQPIPVGGGAERILPVLAMTCGYSRVTDAVMIPSRKAGDILAGMWEIVAGWGASPRTLVWDREAAIGGTGKLTTEAASFAGTIGVRIRLAPPRDPEFKGLVERRNGFFETSFLPGRVFTSPFDFNAQIGDWLVQSANTRVLRAIGSTTPTARWAADRAAMVALPPVAPAIGLTHRVRLGRDYYVRIDGNDYSVDPRCIGRFVDVLATPTRMVASCAGQVVADHDRDWGHARTITDPEHQATARLLRQDLAARRRQVSTRSHADGHVVAIRALPDYDALFGVDFDPRPDLEAVQKSAAEGK</sequence>
<dbReference type="PROSITE" id="PS50531">
    <property type="entry name" value="HTH_IS21"/>
    <property type="match status" value="1"/>
</dbReference>
<dbReference type="InterPro" id="IPR012337">
    <property type="entry name" value="RNaseH-like_sf"/>
</dbReference>
<dbReference type="Proteomes" id="UP000198765">
    <property type="component" value="Chromosome I"/>
</dbReference>
<dbReference type="PANTHER" id="PTHR35004">
    <property type="entry name" value="TRANSPOSASE RV3428C-RELATED"/>
    <property type="match status" value="1"/>
</dbReference>
<evidence type="ECO:0000256" key="3">
    <source>
        <dbReference type="ARBA" id="ARBA00023125"/>
    </source>
</evidence>
<evidence type="ECO:0000256" key="1">
    <source>
        <dbReference type="ARBA" id="ARBA00009277"/>
    </source>
</evidence>
<gene>
    <name evidence="7" type="ORF">GA0070621_0938</name>
</gene>
<dbReference type="Gene3D" id="3.30.420.10">
    <property type="entry name" value="Ribonuclease H-like superfamily/Ribonuclease H"/>
    <property type="match status" value="1"/>
</dbReference>
<organism evidence="7 8">
    <name type="scientific">Micromonospora narathiwatensis</name>
    <dbReference type="NCBI Taxonomy" id="299146"/>
    <lineage>
        <taxon>Bacteria</taxon>
        <taxon>Bacillati</taxon>
        <taxon>Actinomycetota</taxon>
        <taxon>Actinomycetes</taxon>
        <taxon>Micromonosporales</taxon>
        <taxon>Micromonosporaceae</taxon>
        <taxon>Micromonospora</taxon>
    </lineage>
</organism>
<dbReference type="PROSITE" id="PS50994">
    <property type="entry name" value="INTEGRASE"/>
    <property type="match status" value="1"/>
</dbReference>
<dbReference type="InterPro" id="IPR009057">
    <property type="entry name" value="Homeodomain-like_sf"/>
</dbReference>
<dbReference type="RefSeq" id="WP_157739817.1">
    <property type="nucleotide sequence ID" value="NZ_LT594324.1"/>
</dbReference>
<accession>A0A1A8Z952</accession>
<dbReference type="OrthoDB" id="3204032at2"/>
<evidence type="ECO:0000256" key="2">
    <source>
        <dbReference type="ARBA" id="ARBA00022578"/>
    </source>
</evidence>
<feature type="domain" description="Integrase catalytic" evidence="6">
    <location>
        <begin position="111"/>
        <end position="283"/>
    </location>
</feature>
<dbReference type="InterPro" id="IPR054353">
    <property type="entry name" value="IstA-like_C"/>
</dbReference>
<dbReference type="Gene3D" id="1.10.10.60">
    <property type="entry name" value="Homeodomain-like"/>
    <property type="match status" value="1"/>
</dbReference>
<dbReference type="InterPro" id="IPR017894">
    <property type="entry name" value="HTH_IS21_transposase_type"/>
</dbReference>
<dbReference type="PATRIC" id="fig|299146.4.peg.960"/>
<feature type="domain" description="HTH IS21-type" evidence="5">
    <location>
        <begin position="6"/>
        <end position="67"/>
    </location>
</feature>
<evidence type="ECO:0000259" key="6">
    <source>
        <dbReference type="PROSITE" id="PS50994"/>
    </source>
</evidence>
<dbReference type="GO" id="GO:0032196">
    <property type="term" value="P:transposition"/>
    <property type="evidence" value="ECO:0007669"/>
    <property type="project" value="UniProtKB-KW"/>
</dbReference>
<evidence type="ECO:0000313" key="8">
    <source>
        <dbReference type="Proteomes" id="UP000198765"/>
    </source>
</evidence>
<dbReference type="GO" id="GO:0015074">
    <property type="term" value="P:DNA integration"/>
    <property type="evidence" value="ECO:0007669"/>
    <property type="project" value="InterPro"/>
</dbReference>
<dbReference type="Pfam" id="PF22483">
    <property type="entry name" value="Mu-transpos_C_2"/>
    <property type="match status" value="1"/>
</dbReference>
<dbReference type="InterPro" id="IPR036397">
    <property type="entry name" value="RNaseH_sf"/>
</dbReference>
<keyword evidence="4" id="KW-0233">DNA recombination</keyword>
<dbReference type="GO" id="GO:0006310">
    <property type="term" value="P:DNA recombination"/>
    <property type="evidence" value="ECO:0007669"/>
    <property type="project" value="UniProtKB-KW"/>
</dbReference>
<proteinExistence type="inferred from homology"/>
<evidence type="ECO:0000313" key="7">
    <source>
        <dbReference type="EMBL" id="SBT40359.1"/>
    </source>
</evidence>
<protein>
    <submittedName>
        <fullName evidence="7">Transposase</fullName>
    </submittedName>
</protein>
<dbReference type="GO" id="GO:0003677">
    <property type="term" value="F:DNA binding"/>
    <property type="evidence" value="ECO:0007669"/>
    <property type="project" value="UniProtKB-KW"/>
</dbReference>
<dbReference type="NCBIfam" id="NF033546">
    <property type="entry name" value="transpos_IS21"/>
    <property type="match status" value="1"/>
</dbReference>
<comment type="similarity">
    <text evidence="1">Belongs to the transposase IS21/IS408/IS1162 family.</text>
</comment>
<dbReference type="AlphaFoldDB" id="A0A1A8Z952"/>
<evidence type="ECO:0000256" key="4">
    <source>
        <dbReference type="ARBA" id="ARBA00023172"/>
    </source>
</evidence>
<keyword evidence="3" id="KW-0238">DNA-binding</keyword>
<name>A0A1A8Z952_9ACTN</name>
<dbReference type="SUPFAM" id="SSF46689">
    <property type="entry name" value="Homeodomain-like"/>
    <property type="match status" value="1"/>
</dbReference>
<dbReference type="InterPro" id="IPR001584">
    <property type="entry name" value="Integrase_cat-core"/>
</dbReference>
<keyword evidence="8" id="KW-1185">Reference proteome</keyword>
<dbReference type="SUPFAM" id="SSF53098">
    <property type="entry name" value="Ribonuclease H-like"/>
    <property type="match status" value="1"/>
</dbReference>
<dbReference type="PANTHER" id="PTHR35004:SF8">
    <property type="entry name" value="TRANSPOSASE RV3428C-RELATED"/>
    <property type="match status" value="1"/>
</dbReference>
<dbReference type="EMBL" id="LT594324">
    <property type="protein sequence ID" value="SBT40359.1"/>
    <property type="molecule type" value="Genomic_DNA"/>
</dbReference>
<keyword evidence="2" id="KW-0815">Transposition</keyword>